<dbReference type="Pfam" id="PF00903">
    <property type="entry name" value="Glyoxalase"/>
    <property type="match status" value="2"/>
</dbReference>
<dbReference type="RefSeq" id="WP_130419224.1">
    <property type="nucleotide sequence ID" value="NZ_SHKW01000001.1"/>
</dbReference>
<accession>A0A4Q7YU35</accession>
<evidence type="ECO:0000259" key="1">
    <source>
        <dbReference type="PROSITE" id="PS51819"/>
    </source>
</evidence>
<feature type="domain" description="VOC" evidence="1">
    <location>
        <begin position="153"/>
        <end position="269"/>
    </location>
</feature>
<dbReference type="SUPFAM" id="SSF54593">
    <property type="entry name" value="Glyoxalase/Bleomycin resistance protein/Dihydroxybiphenyl dioxygenase"/>
    <property type="match status" value="2"/>
</dbReference>
<dbReference type="OrthoDB" id="9804235at2"/>
<reference evidence="2 3" key="1">
    <citation type="submission" date="2019-02" db="EMBL/GenBank/DDBJ databases">
        <title>Genomic Encyclopedia of Archaeal and Bacterial Type Strains, Phase II (KMG-II): from individual species to whole genera.</title>
        <authorList>
            <person name="Goeker M."/>
        </authorList>
    </citation>
    <scope>NUCLEOTIDE SEQUENCE [LARGE SCALE GENOMIC DNA]</scope>
    <source>
        <strain evidence="2 3">DSM 18101</strain>
    </source>
</reference>
<sequence>MSTTAQQELTTQARAKSGDFVWHELRTTDAKAAAAFYSHVIGWQTKSSGDPGGMPYTLFSAGDMDVAGLMELTPEMLRGGMKPTWAGFVGVDDVDSYAQRVEQAGGKLHFPPQDIPGIGRFASVEDPQGAAFLLFKGSLEYAPPRPPAGSVETVGWNELSANNGDTAWSFYSSLFGWTEDSTMDMGPMGTYRIFNNGGARIGGMMTRDPSKAPLPFWLFYFTVGDIDAATARIREKNGQVLMEPQEVPGPMWIVLATDPQGVLFAVVGTRN</sequence>
<dbReference type="InterPro" id="IPR029068">
    <property type="entry name" value="Glyas_Bleomycin-R_OHBP_Dase"/>
</dbReference>
<dbReference type="PANTHER" id="PTHR33993">
    <property type="entry name" value="GLYOXALASE-RELATED"/>
    <property type="match status" value="1"/>
</dbReference>
<dbReference type="PANTHER" id="PTHR33993:SF14">
    <property type="entry name" value="GB|AAF24581.1"/>
    <property type="match status" value="1"/>
</dbReference>
<name>A0A4Q7YU35_9BACT</name>
<gene>
    <name evidence="2" type="ORF">BDD14_2797</name>
</gene>
<evidence type="ECO:0000313" key="3">
    <source>
        <dbReference type="Proteomes" id="UP000292958"/>
    </source>
</evidence>
<dbReference type="PROSITE" id="PS51819">
    <property type="entry name" value="VOC"/>
    <property type="match status" value="2"/>
</dbReference>
<feature type="domain" description="VOC" evidence="1">
    <location>
        <begin position="19"/>
        <end position="137"/>
    </location>
</feature>
<dbReference type="CDD" id="cd07247">
    <property type="entry name" value="SgaA_N_like"/>
    <property type="match status" value="2"/>
</dbReference>
<dbReference type="EMBL" id="SHKW01000001">
    <property type="protein sequence ID" value="RZU41287.1"/>
    <property type="molecule type" value="Genomic_DNA"/>
</dbReference>
<organism evidence="2 3">
    <name type="scientific">Edaphobacter modestus</name>
    <dbReference type="NCBI Taxonomy" id="388466"/>
    <lineage>
        <taxon>Bacteria</taxon>
        <taxon>Pseudomonadati</taxon>
        <taxon>Acidobacteriota</taxon>
        <taxon>Terriglobia</taxon>
        <taxon>Terriglobales</taxon>
        <taxon>Acidobacteriaceae</taxon>
        <taxon>Edaphobacter</taxon>
    </lineage>
</organism>
<evidence type="ECO:0000313" key="2">
    <source>
        <dbReference type="EMBL" id="RZU41287.1"/>
    </source>
</evidence>
<comment type="caution">
    <text evidence="2">The sequence shown here is derived from an EMBL/GenBank/DDBJ whole genome shotgun (WGS) entry which is preliminary data.</text>
</comment>
<dbReference type="AlphaFoldDB" id="A0A4Q7YU35"/>
<keyword evidence="3" id="KW-1185">Reference proteome</keyword>
<dbReference type="InterPro" id="IPR037523">
    <property type="entry name" value="VOC_core"/>
</dbReference>
<dbReference type="InterPro" id="IPR004360">
    <property type="entry name" value="Glyas_Fos-R_dOase_dom"/>
</dbReference>
<proteinExistence type="predicted"/>
<dbReference type="Proteomes" id="UP000292958">
    <property type="component" value="Unassembled WGS sequence"/>
</dbReference>
<protein>
    <recommendedName>
        <fullName evidence="1">VOC domain-containing protein</fullName>
    </recommendedName>
</protein>
<dbReference type="Gene3D" id="3.10.180.10">
    <property type="entry name" value="2,3-Dihydroxybiphenyl 1,2-Dioxygenase, domain 1"/>
    <property type="match status" value="2"/>
</dbReference>
<dbReference type="InterPro" id="IPR052164">
    <property type="entry name" value="Anthracycline_SecMetBiosynth"/>
</dbReference>